<evidence type="ECO:0000313" key="2">
    <source>
        <dbReference type="Proteomes" id="UP001163321"/>
    </source>
</evidence>
<proteinExistence type="predicted"/>
<sequence>MGGTESSEVSKKDARLQRNAQQQDKKKPRVSKKQAEKGNDSSRTGISTAKDDSMIKVSTAKDGAKTTVSTAKDGAKSTVSTAKDGTTTSITTSADQCTVTTVITRPDGSSETTTEIVTTTEKELDATHKRQQQLQALSPTAVAASRAVADFESVSEESTTAQILAQLAWHAWSASATAAAMGVTESTAEKLRNLSDNTGVLFTSTVVARKTPQGDLTDREAGGEWKKEDVIKLVPAFVNYVTSHGTRYDSVTAVELFILARAFCRFHVLKYNVNDEKDKHKSLAERTLAVAGRRSKERKLAWELARAFTLYYPEFPIHRRGLRFSKTNAVLMDEAHVESESSFEFISIMRHLSIWLQKFIVISLLRDASEDCTCSNNVIVLHNGEVVRNGSWKAMISYLQDLRVLCPQPNEVAMCLSSKNATAALFDSHAEKVAPTRFIRLADEVVLVSGSPIVDTSSNRNLLMQVGSFGNKQAKAYLEKPVEGCHIYEAHTATAPTKSADDSERFDAGDWLMSWLKNQSHGPPLTTKAAARKLANNWTAIKPQKIACKKPKRTEVFRSKKPDGSIVTKTVRTTTRTETSPTGELVTTIEVETTTETETKDGATSTSVETETTTETTTTETVRDTAVATTDVASTAGMTAISSTEEDGVMPGETVKIEVFRSEKPDGSIVTKTVRTTTRTETSPTGELVTTIETVRTTTRTETSPTGELVTTIEVETTTETETKDGATSTSVETETTTETVRDTAVATTDVASTVGTTAISSTEEDGVMPGETVKTEVFRSEKPDSSIVTKTVRTTTRTETSPTGELVTTIGVETTTETGFTNATMNDFSMTRDATSTMNKPAIVSTENDGSMLGETVKTEVFLSENPDGSIVTKTVRTTFRTIMSLSGELVTTIDVDTTVDETEETLEQTDTTTETKTLADEKSTTVETETSEEYEQATIPIVSVIGIDRSKDSVAAKYWEERAALTTARRTGEDSAWLKMKRRRLVKTWLPQFVSYVQRRGRSLSKTMPRKELLNFARDFCDQNFVSFEDGFFNVGTYEEKRATWTIARSLSFHYPGVAVQQLGLGVGKFQRTLLIDEVCRTRPGLDGAPLVDVEFVLSALQVVPKKCAYYEDVLILENGEVLFHGTGESLITYFQELGFVCAPGLQVSNYLLNLTEEQQAYHQVTMIQGFNNQRQLRRSRMFSGLMKFADDMTLITGAPGAGGPSRTSTPASSPARSSGTSRLSMAYSPPRRQLTHRFAPKSPLKSPIPSAAAFASPHSSKSTTRGMKITAFSSQDAENMTAFTTASAPSTASPRCTTATSSPAAKSSRRNKRQGDSTLQTTPTASPYGTKRGSKLQSSTPK</sequence>
<name>A0ACC0WJK9_9STRA</name>
<organism evidence="1 2">
    <name type="scientific">Peronosclerospora sorghi</name>
    <dbReference type="NCBI Taxonomy" id="230839"/>
    <lineage>
        <taxon>Eukaryota</taxon>
        <taxon>Sar</taxon>
        <taxon>Stramenopiles</taxon>
        <taxon>Oomycota</taxon>
        <taxon>Peronosporomycetes</taxon>
        <taxon>Peronosporales</taxon>
        <taxon>Peronosporaceae</taxon>
        <taxon>Peronosclerospora</taxon>
    </lineage>
</organism>
<comment type="caution">
    <text evidence="1">The sequence shown here is derived from an EMBL/GenBank/DDBJ whole genome shotgun (WGS) entry which is preliminary data.</text>
</comment>
<dbReference type="EMBL" id="CM047591">
    <property type="protein sequence ID" value="KAI9918944.1"/>
    <property type="molecule type" value="Genomic_DNA"/>
</dbReference>
<evidence type="ECO:0000313" key="1">
    <source>
        <dbReference type="EMBL" id="KAI9918944.1"/>
    </source>
</evidence>
<gene>
    <name evidence="1" type="ORF">PsorP6_011656</name>
</gene>
<keyword evidence="2" id="KW-1185">Reference proteome</keyword>
<dbReference type="Proteomes" id="UP001163321">
    <property type="component" value="Chromosome 12"/>
</dbReference>
<reference evidence="1 2" key="1">
    <citation type="journal article" date="2022" name="bioRxiv">
        <title>The genome of the oomycete Peronosclerospora sorghi, a cosmopolitan pathogen of maize and sorghum, is inflated with dispersed pseudogenes.</title>
        <authorList>
            <person name="Fletcher K."/>
            <person name="Martin F."/>
            <person name="Isakeit T."/>
            <person name="Cavanaugh K."/>
            <person name="Magill C."/>
            <person name="Michelmore R."/>
        </authorList>
    </citation>
    <scope>NUCLEOTIDE SEQUENCE [LARGE SCALE GENOMIC DNA]</scope>
    <source>
        <strain evidence="1">P6</strain>
    </source>
</reference>
<protein>
    <submittedName>
        <fullName evidence="1">Uncharacterized protein</fullName>
    </submittedName>
</protein>
<accession>A0ACC0WJK9</accession>